<reference evidence="3 4" key="1">
    <citation type="submission" date="2018-07" db="EMBL/GenBank/DDBJ databases">
        <title>Dyadobacter roseus sp. nov., isolated from rose rhizosphere soil.</title>
        <authorList>
            <person name="Chen L."/>
        </authorList>
    </citation>
    <scope>NUCLEOTIDE SEQUENCE [LARGE SCALE GENOMIC DNA]</scope>
    <source>
        <strain evidence="3 4">RS19</strain>
    </source>
</reference>
<dbReference type="EMBL" id="QNUL01000015">
    <property type="protein sequence ID" value="REA59521.1"/>
    <property type="molecule type" value="Genomic_DNA"/>
</dbReference>
<keyword evidence="3" id="KW-0624">Polysaccharide degradation</keyword>
<accession>A0A3D8Y8N5</accession>
<comment type="caution">
    <text evidence="3">The sequence shown here is derived from an EMBL/GenBank/DDBJ whole genome shotgun (WGS) entry which is preliminary data.</text>
</comment>
<keyword evidence="3" id="KW-0326">Glycosidase</keyword>
<dbReference type="PANTHER" id="PTHR42767">
    <property type="entry name" value="ENDO-BETA-1,6-GALACTANASE"/>
    <property type="match status" value="1"/>
</dbReference>
<dbReference type="GO" id="GO:0004553">
    <property type="term" value="F:hydrolase activity, hydrolyzing O-glycosyl compounds"/>
    <property type="evidence" value="ECO:0007669"/>
    <property type="project" value="InterPro"/>
</dbReference>
<keyword evidence="4" id="KW-1185">Reference proteome</keyword>
<feature type="domain" description="Endo-beta-1,6-galactanase-like" evidence="1">
    <location>
        <begin position="40"/>
        <end position="400"/>
    </location>
</feature>
<protein>
    <submittedName>
        <fullName evidence="3">Xylanase</fullName>
    </submittedName>
</protein>
<dbReference type="InterPro" id="IPR039743">
    <property type="entry name" value="6GAL/EXGAL"/>
</dbReference>
<evidence type="ECO:0000313" key="4">
    <source>
        <dbReference type="Proteomes" id="UP000256373"/>
    </source>
</evidence>
<dbReference type="InterPro" id="IPR033452">
    <property type="entry name" value="GH30_C"/>
</dbReference>
<name>A0A3D8Y8N5_9BACT</name>
<dbReference type="SUPFAM" id="SSF51445">
    <property type="entry name" value="(Trans)glycosidases"/>
    <property type="match status" value="1"/>
</dbReference>
<evidence type="ECO:0000259" key="2">
    <source>
        <dbReference type="Pfam" id="PF17189"/>
    </source>
</evidence>
<dbReference type="InterPro" id="IPR013780">
    <property type="entry name" value="Glyco_hydro_b"/>
</dbReference>
<dbReference type="PANTHER" id="PTHR42767:SF1">
    <property type="entry name" value="ENDO-BETA-1,6-GALACTANASE-LIKE DOMAIN-CONTAINING PROTEIN"/>
    <property type="match status" value="1"/>
</dbReference>
<dbReference type="Gene3D" id="2.60.40.1180">
    <property type="entry name" value="Golgi alpha-mannosidase II"/>
    <property type="match status" value="1"/>
</dbReference>
<proteinExistence type="predicted"/>
<evidence type="ECO:0000313" key="3">
    <source>
        <dbReference type="EMBL" id="REA59521.1"/>
    </source>
</evidence>
<evidence type="ECO:0000259" key="1">
    <source>
        <dbReference type="Pfam" id="PF14587"/>
    </source>
</evidence>
<dbReference type="Proteomes" id="UP000256373">
    <property type="component" value="Unassembled WGS sequence"/>
</dbReference>
<keyword evidence="3" id="KW-0378">Hydrolase</keyword>
<sequence length="520" mass="56966">MSNTTTSSRALFFAGLTSLFLACKGSETGVKKQESDNVITLTVNPAATFQTIDHFGASDAWSGQFVGNWPDAKRKAIADLLFSQEADANGQPKGIGLSLWRFNIGAGTAEQGAQSGIGDEWRRAESFLNNDGSYDWNKQAGQVWFLNAAKERGVNEFLAFPNSPPVQFTVNKKGYASNGKSNLAPSEFPKFANYLADVISGVKNKTGITFNHISPVNEPQWDWSDGGQEGTPFYNNEIAQITKALSSALISQKLPTKIDIAEAGQIDYLYSEFNKQDRQNQIYAFFDKASPNYVGDLPNLSRSISGHSYFTTSPFRAAAEKRTKLAEKLKSVEGLKYWMSEYCILGDNDGEINGNGKDLGIDPGIYVAKVIHNDLVNAGASAWHWWIAISPYDYKDGLIYIDKNKTDGNFQSSKMLWSLGQFSRFVRPGAVRTEIISNKPENDLLISSYKNTNGELVTVLINSGTQTRDVVIKTGQNNLTITKGYQTSATADMEPFDITAATSGLKVSPRSIVTLIGTAK</sequence>
<gene>
    <name evidence="3" type="ORF">DSL64_17905</name>
</gene>
<keyword evidence="3" id="KW-0119">Carbohydrate metabolism</keyword>
<dbReference type="Pfam" id="PF17189">
    <property type="entry name" value="Glyco_hydro_30C"/>
    <property type="match status" value="1"/>
</dbReference>
<dbReference type="OrthoDB" id="9806701at2"/>
<dbReference type="Pfam" id="PF14587">
    <property type="entry name" value="Glyco_hydr_30_2"/>
    <property type="match status" value="1"/>
</dbReference>
<dbReference type="AlphaFoldDB" id="A0A3D8Y8N5"/>
<dbReference type="InterPro" id="IPR017853">
    <property type="entry name" value="GH"/>
</dbReference>
<organism evidence="3 4">
    <name type="scientific">Dyadobacter luteus</name>
    <dbReference type="NCBI Taxonomy" id="2259619"/>
    <lineage>
        <taxon>Bacteria</taxon>
        <taxon>Pseudomonadati</taxon>
        <taxon>Bacteroidota</taxon>
        <taxon>Cytophagia</taxon>
        <taxon>Cytophagales</taxon>
        <taxon>Spirosomataceae</taxon>
        <taxon>Dyadobacter</taxon>
    </lineage>
</organism>
<dbReference type="Gene3D" id="3.20.20.80">
    <property type="entry name" value="Glycosidases"/>
    <property type="match status" value="1"/>
</dbReference>
<feature type="domain" description="Glycosyl hydrolase family 30 beta sandwich" evidence="2">
    <location>
        <begin position="429"/>
        <end position="515"/>
    </location>
</feature>
<keyword evidence="3" id="KW-0858">Xylan degradation</keyword>
<dbReference type="InterPro" id="IPR039514">
    <property type="entry name" value="6GAL-like"/>
</dbReference>
<dbReference type="GO" id="GO:0045493">
    <property type="term" value="P:xylan catabolic process"/>
    <property type="evidence" value="ECO:0007669"/>
    <property type="project" value="UniProtKB-KW"/>
</dbReference>
<dbReference type="RefSeq" id="WP_115832294.1">
    <property type="nucleotide sequence ID" value="NZ_QNUL01000015.1"/>
</dbReference>